<protein>
    <recommendedName>
        <fullName evidence="9">Nuclear receptor domain-containing protein</fullName>
    </recommendedName>
</protein>
<dbReference type="PROSITE" id="PS51030">
    <property type="entry name" value="NUCLEAR_REC_DBD_2"/>
    <property type="match status" value="1"/>
</dbReference>
<gene>
    <name evidence="10" type="ORF">JYZ213_LOCUS19035</name>
    <name evidence="11" type="ORF">OXD698_LOCUS5370</name>
</gene>
<dbReference type="EMBL" id="CAJOAZ010000217">
    <property type="protein sequence ID" value="CAF3580240.1"/>
    <property type="molecule type" value="Genomic_DNA"/>
</dbReference>
<evidence type="ECO:0000256" key="7">
    <source>
        <dbReference type="ARBA" id="ARBA00023170"/>
    </source>
</evidence>
<dbReference type="EMBL" id="CAJNOG010000190">
    <property type="protein sequence ID" value="CAF1057566.1"/>
    <property type="molecule type" value="Genomic_DNA"/>
</dbReference>
<evidence type="ECO:0000256" key="4">
    <source>
        <dbReference type="ARBA" id="ARBA00023015"/>
    </source>
</evidence>
<dbReference type="PANTHER" id="PTHR24082">
    <property type="entry name" value="NUCLEAR HORMONE RECEPTOR"/>
    <property type="match status" value="1"/>
</dbReference>
<evidence type="ECO:0000256" key="1">
    <source>
        <dbReference type="ARBA" id="ARBA00022723"/>
    </source>
</evidence>
<dbReference type="SUPFAM" id="SSF57716">
    <property type="entry name" value="Glucocorticoid receptor-like (DNA-binding domain)"/>
    <property type="match status" value="1"/>
</dbReference>
<evidence type="ECO:0000256" key="2">
    <source>
        <dbReference type="ARBA" id="ARBA00022771"/>
    </source>
</evidence>
<evidence type="ECO:0000256" key="8">
    <source>
        <dbReference type="ARBA" id="ARBA00023242"/>
    </source>
</evidence>
<keyword evidence="5" id="KW-0238">DNA-binding</keyword>
<evidence type="ECO:0000256" key="6">
    <source>
        <dbReference type="ARBA" id="ARBA00023163"/>
    </source>
</evidence>
<accession>A0A814KVU2</accession>
<evidence type="ECO:0000256" key="3">
    <source>
        <dbReference type="ARBA" id="ARBA00022833"/>
    </source>
</evidence>
<dbReference type="Proteomes" id="UP000663844">
    <property type="component" value="Unassembled WGS sequence"/>
</dbReference>
<keyword evidence="1" id="KW-0479">Metal-binding</keyword>
<comment type="caution">
    <text evidence="10">The sequence shown here is derived from an EMBL/GenBank/DDBJ whole genome shotgun (WGS) entry which is preliminary data.</text>
</comment>
<dbReference type="InterPro" id="IPR001628">
    <property type="entry name" value="Znf_hrmn_rcpt"/>
</dbReference>
<dbReference type="GO" id="GO:0004879">
    <property type="term" value="F:nuclear receptor activity"/>
    <property type="evidence" value="ECO:0007669"/>
    <property type="project" value="TreeGrafter"/>
</dbReference>
<dbReference type="Gene3D" id="3.30.50.10">
    <property type="entry name" value="Erythroid Transcription Factor GATA-1, subunit A"/>
    <property type="match status" value="1"/>
</dbReference>
<dbReference type="PROSITE" id="PS00031">
    <property type="entry name" value="NUCLEAR_REC_DBD_1"/>
    <property type="match status" value="1"/>
</dbReference>
<evidence type="ECO:0000313" key="10">
    <source>
        <dbReference type="EMBL" id="CAF1057566.1"/>
    </source>
</evidence>
<dbReference type="SUPFAM" id="SSF48508">
    <property type="entry name" value="Nuclear receptor ligand-binding domain"/>
    <property type="match status" value="1"/>
</dbReference>
<dbReference type="SMART" id="SM00399">
    <property type="entry name" value="ZnF_C4"/>
    <property type="match status" value="1"/>
</dbReference>
<dbReference type="GO" id="GO:0008270">
    <property type="term" value="F:zinc ion binding"/>
    <property type="evidence" value="ECO:0007669"/>
    <property type="project" value="UniProtKB-KW"/>
</dbReference>
<dbReference type="AlphaFoldDB" id="A0A814KVU2"/>
<dbReference type="PANTHER" id="PTHR24082:SF283">
    <property type="entry name" value="NUCLEAR HORMONE RECEPTOR HR96"/>
    <property type="match status" value="1"/>
</dbReference>
<dbReference type="PRINTS" id="PR00398">
    <property type="entry name" value="STRDHORMONER"/>
</dbReference>
<dbReference type="Pfam" id="PF00105">
    <property type="entry name" value="zf-C4"/>
    <property type="match status" value="1"/>
</dbReference>
<evidence type="ECO:0000259" key="9">
    <source>
        <dbReference type="PROSITE" id="PS51030"/>
    </source>
</evidence>
<organism evidence="10 12">
    <name type="scientific">Adineta steineri</name>
    <dbReference type="NCBI Taxonomy" id="433720"/>
    <lineage>
        <taxon>Eukaryota</taxon>
        <taxon>Metazoa</taxon>
        <taxon>Spiralia</taxon>
        <taxon>Gnathifera</taxon>
        <taxon>Rotifera</taxon>
        <taxon>Eurotatoria</taxon>
        <taxon>Bdelloidea</taxon>
        <taxon>Adinetida</taxon>
        <taxon>Adinetidae</taxon>
        <taxon>Adineta</taxon>
    </lineage>
</organism>
<dbReference type="GO" id="GO:0000122">
    <property type="term" value="P:negative regulation of transcription by RNA polymerase II"/>
    <property type="evidence" value="ECO:0007669"/>
    <property type="project" value="TreeGrafter"/>
</dbReference>
<evidence type="ECO:0000313" key="12">
    <source>
        <dbReference type="Proteomes" id="UP000663845"/>
    </source>
</evidence>
<dbReference type="Proteomes" id="UP000663845">
    <property type="component" value="Unassembled WGS sequence"/>
</dbReference>
<keyword evidence="2" id="KW-0863">Zinc-finger</keyword>
<keyword evidence="4" id="KW-0805">Transcription regulation</keyword>
<dbReference type="InterPro" id="IPR050234">
    <property type="entry name" value="Nuclear_hormone_rcpt_NR1"/>
</dbReference>
<reference evidence="10" key="1">
    <citation type="submission" date="2021-02" db="EMBL/GenBank/DDBJ databases">
        <authorList>
            <person name="Nowell W R."/>
        </authorList>
    </citation>
    <scope>NUCLEOTIDE SEQUENCE</scope>
</reference>
<dbReference type="PRINTS" id="PR00047">
    <property type="entry name" value="STROIDFINGER"/>
</dbReference>
<dbReference type="GO" id="GO:0030154">
    <property type="term" value="P:cell differentiation"/>
    <property type="evidence" value="ECO:0007669"/>
    <property type="project" value="TreeGrafter"/>
</dbReference>
<evidence type="ECO:0000256" key="5">
    <source>
        <dbReference type="ARBA" id="ARBA00023125"/>
    </source>
</evidence>
<keyword evidence="8" id="KW-0539">Nucleus</keyword>
<proteinExistence type="predicted"/>
<dbReference type="InterPro" id="IPR001723">
    <property type="entry name" value="Nuclear_hrmn_rcpt"/>
</dbReference>
<dbReference type="Gene3D" id="1.10.565.10">
    <property type="entry name" value="Retinoid X Receptor"/>
    <property type="match status" value="1"/>
</dbReference>
<dbReference type="GO" id="GO:0045944">
    <property type="term" value="P:positive regulation of transcription by RNA polymerase II"/>
    <property type="evidence" value="ECO:0007669"/>
    <property type="project" value="TreeGrafter"/>
</dbReference>
<dbReference type="InterPro" id="IPR035500">
    <property type="entry name" value="NHR-like_dom_sf"/>
</dbReference>
<keyword evidence="7" id="KW-0675">Receptor</keyword>
<dbReference type="InterPro" id="IPR013088">
    <property type="entry name" value="Znf_NHR/GATA"/>
</dbReference>
<name>A0A814KVU2_9BILA</name>
<dbReference type="GO" id="GO:0000978">
    <property type="term" value="F:RNA polymerase II cis-regulatory region sequence-specific DNA binding"/>
    <property type="evidence" value="ECO:0007669"/>
    <property type="project" value="TreeGrafter"/>
</dbReference>
<feature type="domain" description="Nuclear receptor" evidence="9">
    <location>
        <begin position="63"/>
        <end position="139"/>
    </location>
</feature>
<evidence type="ECO:0000313" key="11">
    <source>
        <dbReference type="EMBL" id="CAF3580240.1"/>
    </source>
</evidence>
<keyword evidence="3" id="KW-0862">Zinc</keyword>
<sequence length="413" mass="48781">MNISYNSLIKQEDFINETITKNGSTFNEYLHDSNLTVTNMIKKYDISTLENNQNEKKKYEKKDLRCTVCGARAFGYNFDQITCESCKAFFRRNALKNMTELHCRADGNCNITLENRRHCTYCRIKKCFSIGMRKEWIRSEEEKNIKRTKLEVHRKLQQSKQSLQMPLMKNPNDISFKTILSSTDRMRLNNVTHCYDQYTGEPSINGYCAPKEFLFLNLHDFYNRKKPIIVNFVNYFKHLPEFQQLHVDDQVLLIKRNLHFLLPINYALLKTPIHSQFRYTKVQTIGCIDNTNLHSMYQVLSNNFVPFVASDALVMKLLTITLFFTTNSQAIDIDTTEYKQLEHIKRAQSSYIELLWLYMYGKYGEVKAIKLFSKIITKVLHLQFIMDRIDTVIRLNNDIQYLDSLMKTILQLT</sequence>
<keyword evidence="6" id="KW-0804">Transcription</keyword>